<accession>A0A0A8Y462</accession>
<organism evidence="1">
    <name type="scientific">Arundo donax</name>
    <name type="common">Giant reed</name>
    <name type="synonym">Donax arundinaceus</name>
    <dbReference type="NCBI Taxonomy" id="35708"/>
    <lineage>
        <taxon>Eukaryota</taxon>
        <taxon>Viridiplantae</taxon>
        <taxon>Streptophyta</taxon>
        <taxon>Embryophyta</taxon>
        <taxon>Tracheophyta</taxon>
        <taxon>Spermatophyta</taxon>
        <taxon>Magnoliopsida</taxon>
        <taxon>Liliopsida</taxon>
        <taxon>Poales</taxon>
        <taxon>Poaceae</taxon>
        <taxon>PACMAD clade</taxon>
        <taxon>Arundinoideae</taxon>
        <taxon>Arundineae</taxon>
        <taxon>Arundo</taxon>
    </lineage>
</organism>
<name>A0A0A8Y462_ARUDO</name>
<reference evidence="1" key="2">
    <citation type="journal article" date="2015" name="Data Brief">
        <title>Shoot transcriptome of the giant reed, Arundo donax.</title>
        <authorList>
            <person name="Barrero R.A."/>
            <person name="Guerrero F.D."/>
            <person name="Moolhuijzen P."/>
            <person name="Goolsby J.A."/>
            <person name="Tidwell J."/>
            <person name="Bellgard S.E."/>
            <person name="Bellgard M.I."/>
        </authorList>
    </citation>
    <scope>NUCLEOTIDE SEQUENCE</scope>
    <source>
        <tissue evidence="1">Shoot tissue taken approximately 20 cm above the soil surface</tissue>
    </source>
</reference>
<dbReference type="EMBL" id="GBRH01277241">
    <property type="protein sequence ID" value="JAD20654.1"/>
    <property type="molecule type" value="Transcribed_RNA"/>
</dbReference>
<reference evidence="1" key="1">
    <citation type="submission" date="2014-09" db="EMBL/GenBank/DDBJ databases">
        <authorList>
            <person name="Magalhaes I.L.F."/>
            <person name="Oliveira U."/>
            <person name="Santos F.R."/>
            <person name="Vidigal T.H.D.A."/>
            <person name="Brescovit A.D."/>
            <person name="Santos A.J."/>
        </authorList>
    </citation>
    <scope>NUCLEOTIDE SEQUENCE</scope>
    <source>
        <tissue evidence="1">Shoot tissue taken approximately 20 cm above the soil surface</tissue>
    </source>
</reference>
<dbReference type="AlphaFoldDB" id="A0A0A8Y462"/>
<evidence type="ECO:0000313" key="1">
    <source>
        <dbReference type="EMBL" id="JAD20654.1"/>
    </source>
</evidence>
<sequence length="69" mass="7621">MIHHHLSAHCCRSPFLHHSTDLTSSHGFRSHYASSSLGRCFIFITGGCRCALRATTLSVLCPFPYVSTV</sequence>
<protein>
    <submittedName>
        <fullName evidence="1">Uncharacterized protein</fullName>
    </submittedName>
</protein>
<proteinExistence type="predicted"/>